<accession>U6KDJ7</accession>
<evidence type="ECO:0000256" key="1">
    <source>
        <dbReference type="SAM" id="MobiDB-lite"/>
    </source>
</evidence>
<name>U6KDJ7_9EIME</name>
<organism evidence="3 4">
    <name type="scientific">Eimeria mitis</name>
    <dbReference type="NCBI Taxonomy" id="44415"/>
    <lineage>
        <taxon>Eukaryota</taxon>
        <taxon>Sar</taxon>
        <taxon>Alveolata</taxon>
        <taxon>Apicomplexa</taxon>
        <taxon>Conoidasida</taxon>
        <taxon>Coccidia</taxon>
        <taxon>Eucoccidiorida</taxon>
        <taxon>Eimeriorina</taxon>
        <taxon>Eimeriidae</taxon>
        <taxon>Eimeria</taxon>
    </lineage>
</organism>
<protein>
    <submittedName>
        <fullName evidence="3">56 kDa gametocyte antigen, related</fullName>
    </submittedName>
</protein>
<feature type="region of interest" description="Disordered" evidence="1">
    <location>
        <begin position="41"/>
        <end position="64"/>
    </location>
</feature>
<sequence length="308" mass="34584">MIRYTACSLAAVALAAGQSFSLPIPIDRPLHRLGEMNTYQAAGAAPSPAAESSSSSTSTAAPDSAQQWLENFNEAVQKQLQLQESLMKQLMTDIQEYLSNTFGWGDGTNTTALERVNSMLEMISSRMAVTREAATEMVSETEVVEEQKAREATRKFMKEVRVQDIVVDALWASLRGVQTSAWMSGLTGSVEERDVFNAANRAAEEFLVRMYHNLRAAGVDEEDIVKYVPKTNPEEENNSSSPTRNMGHKRGYYGYGYGYRYSYPQYSYYYPRAYPVYPQPVPVQPIMYPTYTLGYPMQYTPSQCLYSP</sequence>
<reference evidence="3" key="2">
    <citation type="submission" date="2013-10" db="EMBL/GenBank/DDBJ databases">
        <authorList>
            <person name="Aslett M."/>
        </authorList>
    </citation>
    <scope>NUCLEOTIDE SEQUENCE [LARGE SCALE GENOMIC DNA]</scope>
    <source>
        <strain evidence="3">Houghton</strain>
    </source>
</reference>
<dbReference type="RefSeq" id="XP_037878313.1">
    <property type="nucleotide sequence ID" value="XM_038022459.1"/>
</dbReference>
<proteinExistence type="predicted"/>
<dbReference type="GeneID" id="60404114"/>
<dbReference type="VEuPathDB" id="ToxoDB:EMH_0056440"/>
<feature type="chain" id="PRO_5004672596" evidence="2">
    <location>
        <begin position="22"/>
        <end position="308"/>
    </location>
</feature>
<evidence type="ECO:0000313" key="4">
    <source>
        <dbReference type="Proteomes" id="UP000030744"/>
    </source>
</evidence>
<evidence type="ECO:0000256" key="2">
    <source>
        <dbReference type="SAM" id="SignalP"/>
    </source>
</evidence>
<dbReference type="AlphaFoldDB" id="U6KDJ7"/>
<feature type="signal peptide" evidence="2">
    <location>
        <begin position="1"/>
        <end position="21"/>
    </location>
</feature>
<dbReference type="Proteomes" id="UP000030744">
    <property type="component" value="Unassembled WGS sequence"/>
</dbReference>
<gene>
    <name evidence="3" type="ORF">EMH_0056440</name>
</gene>
<reference evidence="3" key="1">
    <citation type="submission" date="2013-10" db="EMBL/GenBank/DDBJ databases">
        <title>Genomic analysis of the causative agents of coccidiosis in chickens.</title>
        <authorList>
            <person name="Reid A.J."/>
            <person name="Blake D."/>
            <person name="Billington K."/>
            <person name="Browne H."/>
            <person name="Dunn M."/>
            <person name="Hung S."/>
            <person name="Kawahara F."/>
            <person name="Miranda-Saavedra D."/>
            <person name="Mourier T."/>
            <person name="Nagra H."/>
            <person name="Otto T.D."/>
            <person name="Rawlings N."/>
            <person name="Sanchez A."/>
            <person name="Sanders M."/>
            <person name="Subramaniam C."/>
            <person name="Tay Y."/>
            <person name="Dear P."/>
            <person name="Doerig C."/>
            <person name="Gruber A."/>
            <person name="Parkinson J."/>
            <person name="Shirley M."/>
            <person name="Wan K.L."/>
            <person name="Berriman M."/>
            <person name="Tomley F."/>
            <person name="Pain A."/>
        </authorList>
    </citation>
    <scope>NUCLEOTIDE SEQUENCE [LARGE SCALE GENOMIC DNA]</scope>
    <source>
        <strain evidence="3">Houghton</strain>
    </source>
</reference>
<evidence type="ECO:0000313" key="3">
    <source>
        <dbReference type="EMBL" id="CDJ36024.1"/>
    </source>
</evidence>
<dbReference type="OrthoDB" id="347673at2759"/>
<dbReference type="EMBL" id="HG735496">
    <property type="protein sequence ID" value="CDJ36024.1"/>
    <property type="molecule type" value="Genomic_DNA"/>
</dbReference>
<keyword evidence="2" id="KW-0732">Signal</keyword>
<keyword evidence="4" id="KW-1185">Reference proteome</keyword>